<evidence type="ECO:0000256" key="1">
    <source>
        <dbReference type="ARBA" id="ARBA00022679"/>
    </source>
</evidence>
<reference evidence="5" key="1">
    <citation type="submission" date="2016-10" db="EMBL/GenBank/DDBJ databases">
        <title>Draft Genome Sequence of Nocardioides luteus Strain BAFB, an Alkane-Degrading Bacterium Isolated from JP-7 Polluted Soil.</title>
        <authorList>
            <person name="Brown L."/>
            <person name="Ruiz O.N."/>
            <person name="Gunasekera T."/>
        </authorList>
    </citation>
    <scope>NUCLEOTIDE SEQUENCE [LARGE SCALE GENOMIC DNA]</scope>
    <source>
        <strain evidence="5">BAFB</strain>
    </source>
</reference>
<dbReference type="PANTHER" id="PTHR40392:SF1">
    <property type="entry name" value="2-PHOSPHO-L-LACTATE GUANYLYLTRANSFERASE"/>
    <property type="match status" value="1"/>
</dbReference>
<dbReference type="GO" id="GO:0043814">
    <property type="term" value="F:phospholactate guanylyltransferase activity"/>
    <property type="evidence" value="ECO:0007669"/>
    <property type="project" value="InterPro"/>
</dbReference>
<evidence type="ECO:0000313" key="6">
    <source>
        <dbReference type="Proteomes" id="UP000033772"/>
    </source>
</evidence>
<keyword evidence="4" id="KW-0342">GTP-binding</keyword>
<dbReference type="InterPro" id="IPR029044">
    <property type="entry name" value="Nucleotide-diphossugar_trans"/>
</dbReference>
<dbReference type="PANTHER" id="PTHR40392">
    <property type="entry name" value="2-PHOSPHO-L-LACTATE GUANYLYLTRANSFERASE"/>
    <property type="match status" value="1"/>
</dbReference>
<evidence type="ECO:0000256" key="4">
    <source>
        <dbReference type="ARBA" id="ARBA00023134"/>
    </source>
</evidence>
<dbReference type="Gene3D" id="3.90.550.10">
    <property type="entry name" value="Spore Coat Polysaccharide Biosynthesis Protein SpsA, Chain A"/>
    <property type="match status" value="1"/>
</dbReference>
<comment type="caution">
    <text evidence="5">The sequence shown here is derived from an EMBL/GenBank/DDBJ whole genome shotgun (WGS) entry which is preliminary data.</text>
</comment>
<dbReference type="RefSeq" id="WP_071326848.1">
    <property type="nucleotide sequence ID" value="NZ_JZDQ02000003.1"/>
</dbReference>
<name>A0A1J4NA83_9ACTN</name>
<organism evidence="5 6">
    <name type="scientific">Nocardioides luteus</name>
    <dbReference type="NCBI Taxonomy" id="1844"/>
    <lineage>
        <taxon>Bacteria</taxon>
        <taxon>Bacillati</taxon>
        <taxon>Actinomycetota</taxon>
        <taxon>Actinomycetes</taxon>
        <taxon>Propionibacteriales</taxon>
        <taxon>Nocardioidaceae</taxon>
        <taxon>Nocardioides</taxon>
    </lineage>
</organism>
<dbReference type="GO" id="GO:0005525">
    <property type="term" value="F:GTP binding"/>
    <property type="evidence" value="ECO:0007669"/>
    <property type="project" value="UniProtKB-KW"/>
</dbReference>
<dbReference type="InterPro" id="IPR002835">
    <property type="entry name" value="CofC"/>
</dbReference>
<keyword evidence="2 5" id="KW-0548">Nucleotidyltransferase</keyword>
<dbReference type="OrthoDB" id="9151145at2"/>
<evidence type="ECO:0000256" key="2">
    <source>
        <dbReference type="ARBA" id="ARBA00022695"/>
    </source>
</evidence>
<dbReference type="NCBIfam" id="TIGR03552">
    <property type="entry name" value="F420_cofC"/>
    <property type="match status" value="1"/>
</dbReference>
<dbReference type="SUPFAM" id="SSF53448">
    <property type="entry name" value="Nucleotide-diphospho-sugar transferases"/>
    <property type="match status" value="1"/>
</dbReference>
<keyword evidence="3" id="KW-0547">Nucleotide-binding</keyword>
<protein>
    <submittedName>
        <fullName evidence="5">2-phospho-L-lactate guanylyltransferase</fullName>
    </submittedName>
</protein>
<accession>A0A1J4NA83</accession>
<keyword evidence="1" id="KW-0808">Transferase</keyword>
<evidence type="ECO:0000313" key="5">
    <source>
        <dbReference type="EMBL" id="OIJ28406.1"/>
    </source>
</evidence>
<dbReference type="EMBL" id="JZDQ02000003">
    <property type="protein sequence ID" value="OIJ28406.1"/>
    <property type="molecule type" value="Genomic_DNA"/>
</dbReference>
<proteinExistence type="predicted"/>
<sequence>MPAPAPGYVVLLPVKPPARGKSRLVGIESHERADLARSFALDTTEACLAADGVGAVLVITDDSYFAADVARLGAAVIPDGVSGDLNETLVQGALEARRRWPALRPAALCGDLPALRSADLDAALAAATGSRAAYVEDAAGGGTTLYTAPHDLFRPAFGPGSAAAHRDGGAQPLAGDLRSLRHDVDTLEDLETVRGLGLGPRTALASVRVGSLG</sequence>
<keyword evidence="6" id="KW-1185">Reference proteome</keyword>
<dbReference type="Proteomes" id="UP000033772">
    <property type="component" value="Unassembled WGS sequence"/>
</dbReference>
<dbReference type="AlphaFoldDB" id="A0A1J4NA83"/>
<dbReference type="Pfam" id="PF01983">
    <property type="entry name" value="CofC"/>
    <property type="match status" value="1"/>
</dbReference>
<gene>
    <name evidence="5" type="ORF">UG56_003035</name>
</gene>
<dbReference type="STRING" id="1844.UG56_003035"/>
<evidence type="ECO:0000256" key="3">
    <source>
        <dbReference type="ARBA" id="ARBA00022741"/>
    </source>
</evidence>